<dbReference type="PANTHER" id="PTHR10285">
    <property type="entry name" value="URIDINE KINASE"/>
    <property type="match status" value="1"/>
</dbReference>
<protein>
    <submittedName>
        <fullName evidence="2">Nucleoside/nucleotide kinase family protein</fullName>
    </submittedName>
</protein>
<dbReference type="SUPFAM" id="SSF52540">
    <property type="entry name" value="P-loop containing nucleoside triphosphate hydrolases"/>
    <property type="match status" value="1"/>
</dbReference>
<sequence>MGEERCHFSFMVNGYPVQASYAQTFVDTVVYPLIEHWRSLAATRKERIVVFLAAPPAAGKSTLSLLFEHLSAMDGKARIQALGMDGFHHYQRYILSHSVWVDGQKRAMKEVKGCPESFDFDRLSVYVRRLKQERCLTWPLYDRSIHDVRDDAIRVEAPIVVLEGNYLLLDEAPWNQLAVHCDDSIFIFAEEAAVRERLIHRKMAGGMAPHEALAFCERSDLRNVRRILKHVLPARHVLQLREGDYHLSKG</sequence>
<accession>A0ABT7UDG6</accession>
<dbReference type="Gene3D" id="3.40.50.300">
    <property type="entry name" value="P-loop containing nucleotide triphosphate hydrolases"/>
    <property type="match status" value="1"/>
</dbReference>
<dbReference type="NCBIfam" id="NF006745">
    <property type="entry name" value="PRK09270.1-4"/>
    <property type="match status" value="1"/>
</dbReference>
<dbReference type="InterPro" id="IPR006083">
    <property type="entry name" value="PRK/URK"/>
</dbReference>
<dbReference type="InterPro" id="IPR027417">
    <property type="entry name" value="P-loop_NTPase"/>
</dbReference>
<dbReference type="Proteomes" id="UP001529340">
    <property type="component" value="Unassembled WGS sequence"/>
</dbReference>
<comment type="caution">
    <text evidence="2">The sequence shown here is derived from an EMBL/GenBank/DDBJ whole genome shotgun (WGS) entry which is preliminary data.</text>
</comment>
<reference evidence="2" key="2">
    <citation type="submission" date="2023-06" db="EMBL/GenBank/DDBJ databases">
        <authorList>
            <person name="Zeman M."/>
            <person name="Kubasova T."/>
            <person name="Jahodarova E."/>
            <person name="Nykrynova M."/>
            <person name="Rychlik I."/>
        </authorList>
    </citation>
    <scope>NUCLEOTIDE SEQUENCE</scope>
    <source>
        <strain evidence="2">ET39</strain>
    </source>
</reference>
<keyword evidence="2" id="KW-0808">Transferase</keyword>
<reference evidence="2" key="1">
    <citation type="submission" date="2023-06" db="EMBL/GenBank/DDBJ databases">
        <title>Identification and characterization of horizontal gene transfer across gut microbiota members of farm animals based on homology search.</title>
        <authorList>
            <person name="Schwarzerova J."/>
            <person name="Nykrynova M."/>
            <person name="Jureckova K."/>
            <person name="Cejkova D."/>
            <person name="Rychlik I."/>
        </authorList>
    </citation>
    <scope>NUCLEOTIDE SEQUENCE</scope>
    <source>
        <strain evidence="2">ET39</strain>
    </source>
</reference>
<keyword evidence="2" id="KW-0418">Kinase</keyword>
<dbReference type="EMBL" id="JAUDCG010000038">
    <property type="protein sequence ID" value="MDM8157668.1"/>
    <property type="molecule type" value="Genomic_DNA"/>
</dbReference>
<feature type="domain" description="Phosphoribulokinase/uridine kinase" evidence="1">
    <location>
        <begin position="51"/>
        <end position="203"/>
    </location>
</feature>
<organism evidence="2 3">
    <name type="scientific">Amedibacillus dolichus</name>
    <dbReference type="NCBI Taxonomy" id="31971"/>
    <lineage>
        <taxon>Bacteria</taxon>
        <taxon>Bacillati</taxon>
        <taxon>Bacillota</taxon>
        <taxon>Erysipelotrichia</taxon>
        <taxon>Erysipelotrichales</taxon>
        <taxon>Erysipelotrichaceae</taxon>
        <taxon>Amedibacillus</taxon>
    </lineage>
</organism>
<dbReference type="RefSeq" id="WP_289608113.1">
    <property type="nucleotide sequence ID" value="NZ_JAUDCG010000038.1"/>
</dbReference>
<evidence type="ECO:0000313" key="2">
    <source>
        <dbReference type="EMBL" id="MDM8157668.1"/>
    </source>
</evidence>
<gene>
    <name evidence="2" type="ORF">QUV96_08460</name>
</gene>
<dbReference type="GO" id="GO:0016301">
    <property type="term" value="F:kinase activity"/>
    <property type="evidence" value="ECO:0007669"/>
    <property type="project" value="UniProtKB-KW"/>
</dbReference>
<evidence type="ECO:0000313" key="3">
    <source>
        <dbReference type="Proteomes" id="UP001529340"/>
    </source>
</evidence>
<keyword evidence="3" id="KW-1185">Reference proteome</keyword>
<name>A0ABT7UDG6_9FIRM</name>
<proteinExistence type="predicted"/>
<evidence type="ECO:0000259" key="1">
    <source>
        <dbReference type="Pfam" id="PF00485"/>
    </source>
</evidence>
<dbReference type="Pfam" id="PF00485">
    <property type="entry name" value="PRK"/>
    <property type="match status" value="1"/>
</dbReference>